<evidence type="ECO:0000256" key="5">
    <source>
        <dbReference type="ARBA" id="ARBA00022727"/>
    </source>
</evidence>
<comment type="caution">
    <text evidence="13">The sequence shown here is derived from an EMBL/GenBank/DDBJ whole genome shotgun (WGS) entry which is preliminary data.</text>
</comment>
<dbReference type="RefSeq" id="WP_126866049.1">
    <property type="nucleotide sequence ID" value="NZ_JAUSTX010000024.1"/>
</dbReference>
<evidence type="ECO:0000256" key="7">
    <source>
        <dbReference type="ARBA" id="ARBA00022777"/>
    </source>
</evidence>
<dbReference type="GO" id="GO:0006233">
    <property type="term" value="P:dTDP biosynthetic process"/>
    <property type="evidence" value="ECO:0007669"/>
    <property type="project" value="InterPro"/>
</dbReference>
<gene>
    <name evidence="11" type="primary">tmk</name>
    <name evidence="13" type="ORF">ELQ35_16260</name>
</gene>
<evidence type="ECO:0000256" key="3">
    <source>
        <dbReference type="ARBA" id="ARBA00017144"/>
    </source>
</evidence>
<evidence type="ECO:0000256" key="6">
    <source>
        <dbReference type="ARBA" id="ARBA00022741"/>
    </source>
</evidence>
<feature type="domain" description="Thymidylate kinase-like" evidence="12">
    <location>
        <begin position="10"/>
        <end position="198"/>
    </location>
</feature>
<evidence type="ECO:0000256" key="11">
    <source>
        <dbReference type="HAMAP-Rule" id="MF_00165"/>
    </source>
</evidence>
<dbReference type="GO" id="GO:0006235">
    <property type="term" value="P:dTTP biosynthetic process"/>
    <property type="evidence" value="ECO:0007669"/>
    <property type="project" value="UniProtKB-UniRule"/>
</dbReference>
<dbReference type="CDD" id="cd01672">
    <property type="entry name" value="TMPK"/>
    <property type="match status" value="1"/>
</dbReference>
<dbReference type="GO" id="GO:0006227">
    <property type="term" value="P:dUDP biosynthetic process"/>
    <property type="evidence" value="ECO:0007669"/>
    <property type="project" value="TreeGrafter"/>
</dbReference>
<dbReference type="PANTHER" id="PTHR10344">
    <property type="entry name" value="THYMIDYLATE KINASE"/>
    <property type="match status" value="1"/>
</dbReference>
<comment type="function">
    <text evidence="10 11">Phosphorylation of dTMP to form dTDP in both de novo and salvage pathways of dTTP synthesis.</text>
</comment>
<accession>A0A3S0TSK7</accession>
<protein>
    <recommendedName>
        <fullName evidence="3 11">Thymidylate kinase</fullName>
        <ecNumber evidence="2 11">2.7.4.9</ecNumber>
    </recommendedName>
    <alternativeName>
        <fullName evidence="11">dTMP kinase</fullName>
    </alternativeName>
</protein>
<dbReference type="Pfam" id="PF02223">
    <property type="entry name" value="Thymidylate_kin"/>
    <property type="match status" value="1"/>
</dbReference>
<keyword evidence="14" id="KW-1185">Reference proteome</keyword>
<keyword evidence="4 11" id="KW-0808">Transferase</keyword>
<organism evidence="13 14">
    <name type="scientific">Peribacillus cavernae</name>
    <dbReference type="NCBI Taxonomy" id="1674310"/>
    <lineage>
        <taxon>Bacteria</taxon>
        <taxon>Bacillati</taxon>
        <taxon>Bacillota</taxon>
        <taxon>Bacilli</taxon>
        <taxon>Bacillales</taxon>
        <taxon>Bacillaceae</taxon>
        <taxon>Peribacillus</taxon>
    </lineage>
</organism>
<keyword evidence="7 11" id="KW-0418">Kinase</keyword>
<dbReference type="PANTHER" id="PTHR10344:SF4">
    <property type="entry name" value="UMP-CMP KINASE 2, MITOCHONDRIAL"/>
    <property type="match status" value="1"/>
</dbReference>
<evidence type="ECO:0000256" key="4">
    <source>
        <dbReference type="ARBA" id="ARBA00022679"/>
    </source>
</evidence>
<dbReference type="OrthoDB" id="9774907at2"/>
<dbReference type="FunFam" id="3.40.50.300:FF:000225">
    <property type="entry name" value="Thymidylate kinase"/>
    <property type="match status" value="1"/>
</dbReference>
<evidence type="ECO:0000256" key="10">
    <source>
        <dbReference type="ARBA" id="ARBA00057735"/>
    </source>
</evidence>
<evidence type="ECO:0000259" key="12">
    <source>
        <dbReference type="Pfam" id="PF02223"/>
    </source>
</evidence>
<evidence type="ECO:0000256" key="2">
    <source>
        <dbReference type="ARBA" id="ARBA00012980"/>
    </source>
</evidence>
<comment type="similarity">
    <text evidence="1 11">Belongs to the thymidylate kinase family.</text>
</comment>
<dbReference type="PROSITE" id="PS01331">
    <property type="entry name" value="THYMIDYLATE_KINASE"/>
    <property type="match status" value="1"/>
</dbReference>
<dbReference type="AlphaFoldDB" id="A0A3S0TSK7"/>
<dbReference type="GO" id="GO:0005829">
    <property type="term" value="C:cytosol"/>
    <property type="evidence" value="ECO:0007669"/>
    <property type="project" value="TreeGrafter"/>
</dbReference>
<dbReference type="InterPro" id="IPR018095">
    <property type="entry name" value="Thymidylate_kin_CS"/>
</dbReference>
<dbReference type="Gene3D" id="3.40.50.300">
    <property type="entry name" value="P-loop containing nucleotide triphosphate hydrolases"/>
    <property type="match status" value="1"/>
</dbReference>
<name>A0A3S0TSK7_9BACI</name>
<dbReference type="HAMAP" id="MF_00165">
    <property type="entry name" value="Thymidylate_kinase"/>
    <property type="match status" value="1"/>
</dbReference>
<evidence type="ECO:0000256" key="9">
    <source>
        <dbReference type="ARBA" id="ARBA00048743"/>
    </source>
</evidence>
<dbReference type="GO" id="GO:0005524">
    <property type="term" value="F:ATP binding"/>
    <property type="evidence" value="ECO:0007669"/>
    <property type="project" value="UniProtKB-UniRule"/>
</dbReference>
<dbReference type="NCBIfam" id="TIGR00041">
    <property type="entry name" value="DTMP_kinase"/>
    <property type="match status" value="1"/>
</dbReference>
<proteinExistence type="inferred from homology"/>
<dbReference type="SUPFAM" id="SSF52540">
    <property type="entry name" value="P-loop containing nucleoside triphosphate hydrolases"/>
    <property type="match status" value="1"/>
</dbReference>
<dbReference type="InterPro" id="IPR027417">
    <property type="entry name" value="P-loop_NTPase"/>
</dbReference>
<reference evidence="13 14" key="1">
    <citation type="submission" date="2018-12" db="EMBL/GenBank/DDBJ databases">
        <title>Bacillus chawlae sp. nov., Bacillus glennii sp. nov., and Bacillus saganii sp. nov. Isolated from the Vehicle Assembly Building at Kennedy Space Center where the Viking Spacecraft were Assembled.</title>
        <authorList>
            <person name="Seuylemezian A."/>
            <person name="Vaishampayan P."/>
        </authorList>
    </citation>
    <scope>NUCLEOTIDE SEQUENCE [LARGE SCALE GENOMIC DNA]</scope>
    <source>
        <strain evidence="13 14">L5</strain>
    </source>
</reference>
<dbReference type="Proteomes" id="UP000267430">
    <property type="component" value="Unassembled WGS sequence"/>
</dbReference>
<comment type="catalytic activity">
    <reaction evidence="9 11">
        <text>dTMP + ATP = dTDP + ADP</text>
        <dbReference type="Rhea" id="RHEA:13517"/>
        <dbReference type="ChEBI" id="CHEBI:30616"/>
        <dbReference type="ChEBI" id="CHEBI:58369"/>
        <dbReference type="ChEBI" id="CHEBI:63528"/>
        <dbReference type="ChEBI" id="CHEBI:456216"/>
        <dbReference type="EC" id="2.7.4.9"/>
    </reaction>
</comment>
<keyword evidence="6 11" id="KW-0547">Nucleotide-binding</keyword>
<dbReference type="EMBL" id="RYZZ01000028">
    <property type="protein sequence ID" value="RUQ27263.1"/>
    <property type="molecule type" value="Genomic_DNA"/>
</dbReference>
<dbReference type="GO" id="GO:0004798">
    <property type="term" value="F:dTMP kinase activity"/>
    <property type="evidence" value="ECO:0007669"/>
    <property type="project" value="UniProtKB-UniRule"/>
</dbReference>
<evidence type="ECO:0000313" key="13">
    <source>
        <dbReference type="EMBL" id="RUQ27263.1"/>
    </source>
</evidence>
<keyword evidence="8 11" id="KW-0067">ATP-binding</keyword>
<evidence type="ECO:0000256" key="8">
    <source>
        <dbReference type="ARBA" id="ARBA00022840"/>
    </source>
</evidence>
<feature type="binding site" evidence="11">
    <location>
        <begin position="11"/>
        <end position="18"/>
    </location>
    <ligand>
        <name>ATP</name>
        <dbReference type="ChEBI" id="CHEBI:30616"/>
    </ligand>
</feature>
<evidence type="ECO:0000256" key="1">
    <source>
        <dbReference type="ARBA" id="ARBA00009776"/>
    </source>
</evidence>
<evidence type="ECO:0000313" key="14">
    <source>
        <dbReference type="Proteomes" id="UP000267430"/>
    </source>
</evidence>
<dbReference type="InterPro" id="IPR039430">
    <property type="entry name" value="Thymidylate_kin-like_dom"/>
</dbReference>
<dbReference type="EC" id="2.7.4.9" evidence="2 11"/>
<sequence length="212" mass="24180">MSRGLFITMEGPEGAGKTTILQKLGNFLGGLGYNILLTREPGGIPISEQIREVILNKENTEMDGRTEALLYAAARRQHMVEKVIPAMEEGRIVLCDRFIDSSLAYQGYARGLGMEEVYGINQFAIDGVMPDITFYFDIEPAEGLKRIQTNDNREVNRLDLEELNFHEKVRVGYLRTIDKWKERFIIIDASQEIEKVFADTKTKLLEKLDKCQ</sequence>
<keyword evidence="5 11" id="KW-0545">Nucleotide biosynthesis</keyword>
<dbReference type="InterPro" id="IPR018094">
    <property type="entry name" value="Thymidylate_kinase"/>
</dbReference>